<dbReference type="EMBL" id="DVOG01000181">
    <property type="protein sequence ID" value="HIV04838.1"/>
    <property type="molecule type" value="Genomic_DNA"/>
</dbReference>
<organism evidence="2 3">
    <name type="scientific">Candidatus Spyradosoma merdigallinarum</name>
    <dbReference type="NCBI Taxonomy" id="2840950"/>
    <lineage>
        <taxon>Bacteria</taxon>
        <taxon>Pseudomonadati</taxon>
        <taxon>Verrucomicrobiota</taxon>
        <taxon>Opitutia</taxon>
        <taxon>Opitutia incertae sedis</taxon>
        <taxon>Candidatus Spyradosoma</taxon>
    </lineage>
</organism>
<proteinExistence type="predicted"/>
<name>A0A9D1T1G0_9BACT</name>
<feature type="coiled-coil region" evidence="1">
    <location>
        <begin position="174"/>
        <end position="201"/>
    </location>
</feature>
<comment type="caution">
    <text evidence="2">The sequence shown here is derived from an EMBL/GenBank/DDBJ whole genome shotgun (WGS) entry which is preliminary data.</text>
</comment>
<evidence type="ECO:0000256" key="1">
    <source>
        <dbReference type="SAM" id="Coils"/>
    </source>
</evidence>
<keyword evidence="1" id="KW-0175">Coiled coil</keyword>
<dbReference type="AlphaFoldDB" id="A0A9D1T1G0"/>
<accession>A0A9D1T1G0</accession>
<evidence type="ECO:0000313" key="2">
    <source>
        <dbReference type="EMBL" id="HIV04838.1"/>
    </source>
</evidence>
<dbReference type="Proteomes" id="UP000886812">
    <property type="component" value="Unassembled WGS sequence"/>
</dbReference>
<evidence type="ECO:0000313" key="3">
    <source>
        <dbReference type="Proteomes" id="UP000886812"/>
    </source>
</evidence>
<gene>
    <name evidence="2" type="ORF">IAC75_06825</name>
</gene>
<protein>
    <submittedName>
        <fullName evidence="2">Uncharacterized protein</fullName>
    </submittedName>
</protein>
<reference evidence="2" key="2">
    <citation type="journal article" date="2021" name="PeerJ">
        <title>Extensive microbial diversity within the chicken gut microbiome revealed by metagenomics and culture.</title>
        <authorList>
            <person name="Gilroy R."/>
            <person name="Ravi A."/>
            <person name="Getino M."/>
            <person name="Pursley I."/>
            <person name="Horton D.L."/>
            <person name="Alikhan N.F."/>
            <person name="Baker D."/>
            <person name="Gharbi K."/>
            <person name="Hall N."/>
            <person name="Watson M."/>
            <person name="Adriaenssens E.M."/>
            <person name="Foster-Nyarko E."/>
            <person name="Jarju S."/>
            <person name="Secka A."/>
            <person name="Antonio M."/>
            <person name="Oren A."/>
            <person name="Chaudhuri R.R."/>
            <person name="La Ragione R."/>
            <person name="Hildebrand F."/>
            <person name="Pallen M.J."/>
        </authorList>
    </citation>
    <scope>NUCLEOTIDE SEQUENCE</scope>
    <source>
        <strain evidence="2">10669</strain>
    </source>
</reference>
<sequence>MTNATSSKLDYIEQNGQKFIHVSTIGTVEANRQFMRNVNLVNQQRRQIALLEEARKIVSTEDARSALAKEIDAAAKKLEENNATMAKSYGYSLARKYIHAVVKTRIFIKLTDDEYKKAKDDPATKPEDLLVRGDDKFRLIAVIPGVEENNLFRRNVQLVQAQRSRIVQMRQAAENASGEEKAKLEEEIKKAEEVLVKNNEEMTKRYGFSLARDYLMEIEESKLYTLVNEEEFLKAEKAAADAELAAGAKKIVEEAKN</sequence>
<reference evidence="2" key="1">
    <citation type="submission" date="2020-10" db="EMBL/GenBank/DDBJ databases">
        <authorList>
            <person name="Gilroy R."/>
        </authorList>
    </citation>
    <scope>NUCLEOTIDE SEQUENCE</scope>
    <source>
        <strain evidence="2">10669</strain>
    </source>
</reference>